<evidence type="ECO:0000313" key="1">
    <source>
        <dbReference type="EMBL" id="QNT57710.1"/>
    </source>
</evidence>
<accession>A0A7H1M7U5</accession>
<evidence type="ECO:0000313" key="2">
    <source>
        <dbReference type="Proteomes" id="UP000516412"/>
    </source>
</evidence>
<organism evidence="1 2">
    <name type="scientific">Neisseria musculi</name>
    <dbReference type="NCBI Taxonomy" id="1815583"/>
    <lineage>
        <taxon>Bacteria</taxon>
        <taxon>Pseudomonadati</taxon>
        <taxon>Pseudomonadota</taxon>
        <taxon>Betaproteobacteria</taxon>
        <taxon>Neisseriales</taxon>
        <taxon>Neisseriaceae</taxon>
        <taxon>Neisseria</taxon>
    </lineage>
</organism>
<keyword evidence="2" id="KW-1185">Reference proteome</keyword>
<gene>
    <name evidence="1" type="ORF">H7A79_0140</name>
</gene>
<name>A0A7H1M7U5_9NEIS</name>
<dbReference type="RefSeq" id="WP_187000758.1">
    <property type="nucleotide sequence ID" value="NZ_CP060414.2"/>
</dbReference>
<protein>
    <submittedName>
        <fullName evidence="1">Uncharacterized protein</fullName>
    </submittedName>
</protein>
<dbReference type="KEGG" id="nmus:H7A79_0140"/>
<dbReference type="Proteomes" id="UP000516412">
    <property type="component" value="Chromosome"/>
</dbReference>
<dbReference type="EMBL" id="CP060414">
    <property type="protein sequence ID" value="QNT57710.1"/>
    <property type="molecule type" value="Genomic_DNA"/>
</dbReference>
<reference evidence="1" key="1">
    <citation type="submission" date="2024-06" db="EMBL/GenBank/DDBJ databases">
        <title>Complete Genome Sequence of mouse commensal type strain Neisseria musculi.</title>
        <authorList>
            <person name="Thapa E."/>
            <person name="Aluvathingal J."/>
            <person name="Nadendla S."/>
            <person name="Mehta A."/>
            <person name="Tettelin H."/>
            <person name="Weyand N.J."/>
        </authorList>
    </citation>
    <scope>NUCLEOTIDE SEQUENCE</scope>
    <source>
        <strain evidence="1">NW831</strain>
    </source>
</reference>
<sequence length="274" mass="30418">MPRKELPKRIASLPDRRAETVAAVSTEQKAFEICSRLNRPNRFSGSWNTFFARSHPPVADGGRALENAGLLTLLMPGSLCCLPKQRLRDFRALAKKPSARAGGFYHAAGRQPGTWESLCGRLLPFYHYSGRQEPITRLQRYAVDEKFYHAARRRKPIMLWQIFERNSVLSLGRPSEAAMPDTGASVSDGRQSRLCRIPCPVRGKAAPPVNMPASDASPLCRRGRPKEKTPAFINRFPGPAIGQQAFADGRIANRPCTTFCPAPRRLPKRSAKAA</sequence>
<proteinExistence type="predicted"/>
<dbReference type="AlphaFoldDB" id="A0A7H1M7U5"/>